<evidence type="ECO:0000259" key="14">
    <source>
        <dbReference type="Pfam" id="PF00349"/>
    </source>
</evidence>
<accession>A0A4E9FGA9</accession>
<comment type="pathway">
    <text evidence="1">Carbohydrate degradation; glycolysis; D-glyceraldehyde 3-phosphate and glycerone phosphate from D-glucose: step 1/4.</text>
</comment>
<keyword evidence="7 12" id="KW-0067">ATP-binding</keyword>
<accession>A0A5S6PMZ5</accession>
<dbReference type="WBParaSite" id="Bm4678.1">
    <property type="protein sequence ID" value="Bm4678.1"/>
    <property type="gene ID" value="WBGene00224939"/>
</dbReference>
<dbReference type="InterPro" id="IPR022672">
    <property type="entry name" value="Hexokinase_N"/>
</dbReference>
<name>A0A4E9FGA9_BRUMA</name>
<comment type="catalytic activity">
    <reaction evidence="10">
        <text>D-fructose + ATP = D-fructose 6-phosphate + ADP + H(+)</text>
        <dbReference type="Rhea" id="RHEA:16125"/>
        <dbReference type="ChEBI" id="CHEBI:15378"/>
        <dbReference type="ChEBI" id="CHEBI:30616"/>
        <dbReference type="ChEBI" id="CHEBI:37721"/>
        <dbReference type="ChEBI" id="CHEBI:61527"/>
        <dbReference type="ChEBI" id="CHEBI:456216"/>
        <dbReference type="EC" id="2.7.1.1"/>
    </reaction>
    <physiologicalReaction direction="left-to-right" evidence="10">
        <dbReference type="Rhea" id="RHEA:16126"/>
    </physiologicalReaction>
</comment>
<dbReference type="FunFam" id="3.30.420.40:FF:000209">
    <property type="entry name" value="Phosphotransferase"/>
    <property type="match status" value="1"/>
</dbReference>
<dbReference type="KEGG" id="bmy:BM_BM4678"/>
<dbReference type="UniPathway" id="UPA00109">
    <property type="reaction ID" value="UER00180"/>
</dbReference>
<dbReference type="Proteomes" id="UP000006672">
    <property type="component" value="Unassembled WGS sequence"/>
</dbReference>
<evidence type="ECO:0000256" key="5">
    <source>
        <dbReference type="ARBA" id="ARBA00022741"/>
    </source>
</evidence>
<evidence type="ECO:0000256" key="2">
    <source>
        <dbReference type="ARBA" id="ARBA00005028"/>
    </source>
</evidence>
<dbReference type="GO" id="GO:0005524">
    <property type="term" value="F:ATP binding"/>
    <property type="evidence" value="ECO:0007669"/>
    <property type="project" value="UniProtKB-UniRule"/>
</dbReference>
<keyword evidence="8 12" id="KW-0324">Glycolysis</keyword>
<keyword evidence="4 12" id="KW-0808">Transferase</keyword>
<dbReference type="SUPFAM" id="SSF53067">
    <property type="entry name" value="Actin-like ATPase domain"/>
    <property type="match status" value="2"/>
</dbReference>
<reference evidence="18" key="3">
    <citation type="submission" date="2019-12" db="UniProtKB">
        <authorList>
            <consortium name="WormBaseParasite"/>
        </authorList>
    </citation>
    <scope>IDENTIFICATION</scope>
</reference>
<feature type="domain" description="Hexokinase C-terminal" evidence="15">
    <location>
        <begin position="257"/>
        <end position="492"/>
    </location>
</feature>
<dbReference type="GO" id="GO:0004340">
    <property type="term" value="F:glucokinase activity"/>
    <property type="evidence" value="ECO:0007669"/>
    <property type="project" value="TreeGrafter"/>
</dbReference>
<dbReference type="Gene3D" id="3.40.367.20">
    <property type="match status" value="1"/>
</dbReference>
<evidence type="ECO:0000256" key="6">
    <source>
        <dbReference type="ARBA" id="ARBA00022777"/>
    </source>
</evidence>
<dbReference type="CDD" id="cd24019">
    <property type="entry name" value="ASKHA_NBD_HK_meta"/>
    <property type="match status" value="1"/>
</dbReference>
<evidence type="ECO:0000256" key="13">
    <source>
        <dbReference type="SAM" id="Coils"/>
    </source>
</evidence>
<dbReference type="SMR" id="A0A4E9FGA9"/>
<keyword evidence="13" id="KW-0175">Coiled coil</keyword>
<keyword evidence="5 12" id="KW-0547">Nucleotide-binding</keyword>
<feature type="domain" description="Hexokinase N-terminal" evidence="14">
    <location>
        <begin position="55"/>
        <end position="248"/>
    </location>
</feature>
<dbReference type="PANTHER" id="PTHR19443:SF77">
    <property type="entry name" value="PHOSPHOTRANSFERASE"/>
    <property type="match status" value="1"/>
</dbReference>
<dbReference type="OrthoDB" id="419537at2759"/>
<dbReference type="GO" id="GO:0005829">
    <property type="term" value="C:cytosol"/>
    <property type="evidence" value="ECO:0007669"/>
    <property type="project" value="TreeGrafter"/>
</dbReference>
<dbReference type="STRING" id="6279.A0A5S6PMZ5"/>
<evidence type="ECO:0000256" key="3">
    <source>
        <dbReference type="ARBA" id="ARBA00009225"/>
    </source>
</evidence>
<sequence>MLGLLTITSVFRNWRNSLQRKEDYDECHMRGINNENEISGKSEKNFKLDEPPISLETVMAEFKLSNETLRRMMAHMSRNMDKGLEGGPENSTISMLPSFVPELPNGTEEGRFIAMDLGGTNLRVMLMDIKPGEELKTEQFNTRIPNWAMRGTGEQLFDYITKCLAEFLIEKGIENDGLPVGFTFSYPCDQKSLRSATLLRWTKGFETTGVVGEDVVELLEQSIARRGDIKVEVVALINDTVGTMVAAAHESGGECHIGVIIATGTNASYMEDTSKIKYGLSKAIAAYNYPEMIIDTEWGGFGDRSEADYILTQYDKIVDSRSEHPGVNTFDKLVGGKCMGEVVRVVLEKLTRARVLFNGKGSDALFQQDSFPTKYISEILRDESGSYVHTRDILGELGIDHYSFSDMLLLREVCVVVSRRSANLGAAAIACVLNRVRKQNMVVGIDGSTYKYHPFFDFWVHDKLKELVDPGLKFKLLQTADGSGKGAALITAIVARLKKRNLKQQQQQQQQQQQHVTMVEQNVVEQIAETKGSREQFMNGNQKINLVTNDIPIYDSFNGDIENGVIHLSTDH</sequence>
<dbReference type="Pfam" id="PF00349">
    <property type="entry name" value="Hexokinase_1"/>
    <property type="match status" value="1"/>
</dbReference>
<dbReference type="CTD" id="6097806"/>
<dbReference type="FunFam" id="3.40.367.20:FF:000005">
    <property type="entry name" value="Phosphotransferase"/>
    <property type="match status" value="1"/>
</dbReference>
<dbReference type="GO" id="GO:0001678">
    <property type="term" value="P:intracellular glucose homeostasis"/>
    <property type="evidence" value="ECO:0007669"/>
    <property type="project" value="InterPro"/>
</dbReference>
<dbReference type="PROSITE" id="PS51748">
    <property type="entry name" value="HEXOKINASE_2"/>
    <property type="match status" value="1"/>
</dbReference>
<dbReference type="GO" id="GO:0005536">
    <property type="term" value="F:D-glucose binding"/>
    <property type="evidence" value="ECO:0007669"/>
    <property type="project" value="InterPro"/>
</dbReference>
<evidence type="ECO:0000256" key="1">
    <source>
        <dbReference type="ARBA" id="ARBA00004888"/>
    </source>
</evidence>
<evidence type="ECO:0000256" key="12">
    <source>
        <dbReference type="RuleBase" id="RU362007"/>
    </source>
</evidence>
<comment type="catalytic activity">
    <reaction evidence="9">
        <text>a D-hexose + ATP = a D-hexose 6-phosphate + ADP + H(+)</text>
        <dbReference type="Rhea" id="RHEA:22740"/>
        <dbReference type="ChEBI" id="CHEBI:4194"/>
        <dbReference type="ChEBI" id="CHEBI:15378"/>
        <dbReference type="ChEBI" id="CHEBI:30616"/>
        <dbReference type="ChEBI" id="CHEBI:229467"/>
        <dbReference type="ChEBI" id="CHEBI:456216"/>
        <dbReference type="EC" id="2.7.1.1"/>
    </reaction>
    <physiologicalReaction direction="left-to-right" evidence="9">
        <dbReference type="Rhea" id="RHEA:22741"/>
    </physiologicalReaction>
</comment>
<dbReference type="PRINTS" id="PR00475">
    <property type="entry name" value="HEXOKINASE"/>
</dbReference>
<evidence type="ECO:0000256" key="10">
    <source>
        <dbReference type="ARBA" id="ARBA00047905"/>
    </source>
</evidence>
<dbReference type="RefSeq" id="XP_042936001.1">
    <property type="nucleotide sequence ID" value="XM_043080067.1"/>
</dbReference>
<keyword evidence="6 12" id="KW-0418">Kinase</keyword>
<dbReference type="InterPro" id="IPR043129">
    <property type="entry name" value="ATPase_NBD"/>
</dbReference>
<dbReference type="GO" id="GO:0005739">
    <property type="term" value="C:mitochondrion"/>
    <property type="evidence" value="ECO:0007669"/>
    <property type="project" value="TreeGrafter"/>
</dbReference>
<dbReference type="EC" id="2.7.1.-" evidence="12"/>
<evidence type="ECO:0000313" key="17">
    <source>
        <dbReference type="Proteomes" id="UP000006672"/>
    </source>
</evidence>
<evidence type="ECO:0000259" key="15">
    <source>
        <dbReference type="Pfam" id="PF03727"/>
    </source>
</evidence>
<dbReference type="AlphaFoldDB" id="A0A4E9FGA9"/>
<dbReference type="GO" id="GO:0006096">
    <property type="term" value="P:glycolytic process"/>
    <property type="evidence" value="ECO:0007669"/>
    <property type="project" value="UniProtKB-UniPathway"/>
</dbReference>
<gene>
    <name evidence="16 18" type="primary">Bma-hxk-2</name>
    <name evidence="16" type="ORF">BM_BM4678</name>
</gene>
<dbReference type="InterPro" id="IPR001312">
    <property type="entry name" value="Hexokinase"/>
</dbReference>
<evidence type="ECO:0000256" key="11">
    <source>
        <dbReference type="ARBA" id="ARBA00048160"/>
    </source>
</evidence>
<evidence type="ECO:0000313" key="16">
    <source>
        <dbReference type="EMBL" id="VIO95907.1"/>
    </source>
</evidence>
<comment type="pathway">
    <text evidence="2">Carbohydrate metabolism; hexose metabolism.</text>
</comment>
<organism evidence="16">
    <name type="scientific">Brugia malayi</name>
    <name type="common">Filarial nematode worm</name>
    <dbReference type="NCBI Taxonomy" id="6279"/>
    <lineage>
        <taxon>Eukaryota</taxon>
        <taxon>Metazoa</taxon>
        <taxon>Ecdysozoa</taxon>
        <taxon>Nematoda</taxon>
        <taxon>Chromadorea</taxon>
        <taxon>Rhabditida</taxon>
        <taxon>Spirurina</taxon>
        <taxon>Spiruromorpha</taxon>
        <taxon>Filarioidea</taxon>
        <taxon>Onchocercidae</taxon>
        <taxon>Brugia</taxon>
    </lineage>
</organism>
<reference evidence="17" key="1">
    <citation type="journal article" date="2007" name="Science">
        <title>Draft genome of the filarial nematode parasite Brugia malayi.</title>
        <authorList>
            <person name="Ghedin E."/>
            <person name="Wang S."/>
            <person name="Spiro D."/>
            <person name="Caler E."/>
            <person name="Zhao Q."/>
            <person name="Crabtree J."/>
            <person name="Allen J.E."/>
            <person name="Delcher A.L."/>
            <person name="Guiliano D.B."/>
            <person name="Miranda-Saavedra D."/>
            <person name="Angiuoli S.V."/>
            <person name="Creasy T."/>
            <person name="Amedeo P."/>
            <person name="Haas B."/>
            <person name="El-Sayed N.M."/>
            <person name="Wortman J.R."/>
            <person name="Feldblyum T."/>
            <person name="Tallon L."/>
            <person name="Schatz M."/>
            <person name="Shumway M."/>
            <person name="Koo H."/>
            <person name="Salzberg S.L."/>
            <person name="Schobel S."/>
            <person name="Pertea M."/>
            <person name="Pop M."/>
            <person name="White O."/>
            <person name="Barton G.J."/>
            <person name="Carlow C.K."/>
            <person name="Crawford M.J."/>
            <person name="Daub J."/>
            <person name="Dimmic M.W."/>
            <person name="Estes C.F."/>
            <person name="Foster J.M."/>
            <person name="Ganatra M."/>
            <person name="Gregory W.F."/>
            <person name="Johnson N.M."/>
            <person name="Jin J."/>
            <person name="Komuniecki R."/>
            <person name="Korf I."/>
            <person name="Kumar S."/>
            <person name="Laney S."/>
            <person name="Li B.W."/>
            <person name="Li W."/>
            <person name="Lindblom T.H."/>
            <person name="Lustigman S."/>
            <person name="Ma D."/>
            <person name="Maina C.V."/>
            <person name="Martin D.M."/>
            <person name="McCarter J.P."/>
            <person name="McReynolds L."/>
            <person name="Mitreva M."/>
            <person name="Nutman T.B."/>
            <person name="Parkinson J."/>
            <person name="Peregrin-Alvarez J.M."/>
            <person name="Poole C."/>
            <person name="Ren Q."/>
            <person name="Saunders L."/>
            <person name="Sluder A.E."/>
            <person name="Smith K."/>
            <person name="Stanke M."/>
            <person name="Unnasch T.R."/>
            <person name="Ware J."/>
            <person name="Wei A.D."/>
            <person name="Weil G."/>
            <person name="Williams D.J."/>
            <person name="Zhang Y."/>
            <person name="Williams S.A."/>
            <person name="Fraser-Liggett C."/>
            <person name="Slatko B."/>
            <person name="Blaxter M.L."/>
            <person name="Scott A.L."/>
        </authorList>
    </citation>
    <scope>NUCLEOTIDE SEQUENCE</scope>
    <source>
        <strain evidence="17">FR3</strain>
    </source>
</reference>
<dbReference type="GeneID" id="6097806"/>
<dbReference type="InterPro" id="IPR022673">
    <property type="entry name" value="Hexokinase_C"/>
</dbReference>
<comment type="similarity">
    <text evidence="3 12">Belongs to the hexokinase family.</text>
</comment>
<evidence type="ECO:0000256" key="8">
    <source>
        <dbReference type="ARBA" id="ARBA00023152"/>
    </source>
</evidence>
<dbReference type="PANTHER" id="PTHR19443">
    <property type="entry name" value="HEXOKINASE"/>
    <property type="match status" value="1"/>
</dbReference>
<dbReference type="EMBL" id="CAAKNF010000194">
    <property type="protein sequence ID" value="VIO95907.1"/>
    <property type="molecule type" value="Genomic_DNA"/>
</dbReference>
<dbReference type="Pfam" id="PF03727">
    <property type="entry name" value="Hexokinase_2"/>
    <property type="match status" value="1"/>
</dbReference>
<evidence type="ECO:0000313" key="18">
    <source>
        <dbReference type="WBParaSite" id="Bm4678.1"/>
    </source>
</evidence>
<reference evidence="16" key="2">
    <citation type="submission" date="2019-04" db="EMBL/GenBank/DDBJ databases">
        <authorList>
            <person name="Howe K."/>
            <person name="Paulini M."/>
            <person name="Williams G."/>
        </authorList>
    </citation>
    <scope>NUCLEOTIDE SEQUENCE [LARGE SCALE GENOMIC DNA]</scope>
    <source>
        <strain evidence="16">FR3</strain>
    </source>
</reference>
<evidence type="ECO:0000256" key="4">
    <source>
        <dbReference type="ARBA" id="ARBA00022679"/>
    </source>
</evidence>
<dbReference type="UniPathway" id="UPA00242"/>
<feature type="coiled-coil region" evidence="13">
    <location>
        <begin position="494"/>
        <end position="522"/>
    </location>
</feature>
<dbReference type="GO" id="GO:0008865">
    <property type="term" value="F:fructokinase activity"/>
    <property type="evidence" value="ECO:0007669"/>
    <property type="project" value="TreeGrafter"/>
</dbReference>
<evidence type="ECO:0000256" key="9">
    <source>
        <dbReference type="ARBA" id="ARBA00044613"/>
    </source>
</evidence>
<proteinExistence type="inferred from homology"/>
<dbReference type="Gene3D" id="3.30.420.40">
    <property type="match status" value="1"/>
</dbReference>
<evidence type="ECO:0000256" key="7">
    <source>
        <dbReference type="ARBA" id="ARBA00022840"/>
    </source>
</evidence>
<comment type="catalytic activity">
    <reaction evidence="11">
        <text>D-glucose + ATP = D-glucose 6-phosphate + ADP + H(+)</text>
        <dbReference type="Rhea" id="RHEA:17825"/>
        <dbReference type="ChEBI" id="CHEBI:4167"/>
        <dbReference type="ChEBI" id="CHEBI:15378"/>
        <dbReference type="ChEBI" id="CHEBI:30616"/>
        <dbReference type="ChEBI" id="CHEBI:61548"/>
        <dbReference type="ChEBI" id="CHEBI:456216"/>
        <dbReference type="EC" id="2.7.1.1"/>
    </reaction>
    <physiologicalReaction direction="left-to-right" evidence="11">
        <dbReference type="Rhea" id="RHEA:17826"/>
    </physiologicalReaction>
</comment>
<keyword evidence="17" id="KW-1185">Reference proteome</keyword>
<dbReference type="GO" id="GO:0006006">
    <property type="term" value="P:glucose metabolic process"/>
    <property type="evidence" value="ECO:0007669"/>
    <property type="project" value="TreeGrafter"/>
</dbReference>
<protein>
    <recommendedName>
        <fullName evidence="12">Phosphotransferase</fullName>
        <ecNumber evidence="12">2.7.1.-</ecNumber>
    </recommendedName>
</protein>